<proteinExistence type="predicted"/>
<protein>
    <recommendedName>
        <fullName evidence="3">Tetratricopeptide repeat protein 38</fullName>
    </recommendedName>
</protein>
<sequence length="81" mass="9564">MYAPWVLHLRAYMYVLAGHEALANAILNKAIMLCQQHGNKLEESWITQNQIWWFGVFRQSTSDWFSSTLTMPSWEGWTQRS</sequence>
<evidence type="ECO:0008006" key="3">
    <source>
        <dbReference type="Google" id="ProtNLM"/>
    </source>
</evidence>
<dbReference type="Proteomes" id="UP000314982">
    <property type="component" value="Unassembled WGS sequence"/>
</dbReference>
<keyword evidence="2" id="KW-1185">Reference proteome</keyword>
<evidence type="ECO:0000313" key="2">
    <source>
        <dbReference type="Proteomes" id="UP000314982"/>
    </source>
</evidence>
<reference evidence="1" key="3">
    <citation type="submission" date="2025-09" db="UniProtKB">
        <authorList>
            <consortium name="Ensembl"/>
        </authorList>
    </citation>
    <scope>IDENTIFICATION</scope>
</reference>
<reference evidence="1" key="2">
    <citation type="submission" date="2025-08" db="UniProtKB">
        <authorList>
            <consortium name="Ensembl"/>
        </authorList>
    </citation>
    <scope>IDENTIFICATION</scope>
</reference>
<accession>A0A4W5QS75</accession>
<reference evidence="2" key="1">
    <citation type="submission" date="2018-06" db="EMBL/GenBank/DDBJ databases">
        <title>Genome assembly of Danube salmon.</title>
        <authorList>
            <person name="Macqueen D.J."/>
            <person name="Gundappa M.K."/>
        </authorList>
    </citation>
    <scope>NUCLEOTIDE SEQUENCE [LARGE SCALE GENOMIC DNA]</scope>
</reference>
<organism evidence="1 2">
    <name type="scientific">Hucho hucho</name>
    <name type="common">huchen</name>
    <dbReference type="NCBI Taxonomy" id="62062"/>
    <lineage>
        <taxon>Eukaryota</taxon>
        <taxon>Metazoa</taxon>
        <taxon>Chordata</taxon>
        <taxon>Craniata</taxon>
        <taxon>Vertebrata</taxon>
        <taxon>Euteleostomi</taxon>
        <taxon>Actinopterygii</taxon>
        <taxon>Neopterygii</taxon>
        <taxon>Teleostei</taxon>
        <taxon>Protacanthopterygii</taxon>
        <taxon>Salmoniformes</taxon>
        <taxon>Salmonidae</taxon>
        <taxon>Salmoninae</taxon>
        <taxon>Hucho</taxon>
    </lineage>
</organism>
<evidence type="ECO:0000313" key="1">
    <source>
        <dbReference type="Ensembl" id="ENSHHUP00000079087.1"/>
    </source>
</evidence>
<dbReference type="AlphaFoldDB" id="A0A4W5QS75"/>
<name>A0A4W5QS75_9TELE</name>
<dbReference type="Ensembl" id="ENSHHUT00000081635.1">
    <property type="protein sequence ID" value="ENSHHUP00000079087.1"/>
    <property type="gene ID" value="ENSHHUG00000046130.1"/>
</dbReference>